<dbReference type="PROSITE" id="PS51900">
    <property type="entry name" value="CB"/>
    <property type="match status" value="1"/>
</dbReference>
<dbReference type="SUPFAM" id="SSF56349">
    <property type="entry name" value="DNA breaking-rejoining enzymes"/>
    <property type="match status" value="1"/>
</dbReference>
<feature type="domain" description="Core-binding (CB)" evidence="7">
    <location>
        <begin position="18"/>
        <end position="99"/>
    </location>
</feature>
<dbReference type="Pfam" id="PF00589">
    <property type="entry name" value="Phage_integrase"/>
    <property type="match status" value="1"/>
</dbReference>
<dbReference type="InterPro" id="IPR044068">
    <property type="entry name" value="CB"/>
</dbReference>
<proteinExistence type="inferred from homology"/>
<reference evidence="8 9" key="1">
    <citation type="journal article" date="2015" name="Nature">
        <title>rRNA introns, odd ribosomes, and small enigmatic genomes across a large radiation of phyla.</title>
        <authorList>
            <person name="Brown C.T."/>
            <person name="Hug L.A."/>
            <person name="Thomas B.C."/>
            <person name="Sharon I."/>
            <person name="Castelle C.J."/>
            <person name="Singh A."/>
            <person name="Wilkins M.J."/>
            <person name="Williams K.H."/>
            <person name="Banfield J.F."/>
        </authorList>
    </citation>
    <scope>NUCLEOTIDE SEQUENCE [LARGE SCALE GENOMIC DNA]</scope>
</reference>
<organism evidence="8 9">
    <name type="scientific">Candidatus Uhrbacteria bacterium GW2011_GWF2_46_218</name>
    <dbReference type="NCBI Taxonomy" id="1619001"/>
    <lineage>
        <taxon>Bacteria</taxon>
        <taxon>Candidatus Uhriibacteriota</taxon>
    </lineage>
</organism>
<dbReference type="GO" id="GO:0006310">
    <property type="term" value="P:DNA recombination"/>
    <property type="evidence" value="ECO:0007669"/>
    <property type="project" value="UniProtKB-KW"/>
</dbReference>
<dbReference type="AlphaFoldDB" id="A0A0G1PIA4"/>
<dbReference type="Pfam" id="PF13495">
    <property type="entry name" value="Phage_int_SAM_4"/>
    <property type="match status" value="1"/>
</dbReference>
<evidence type="ECO:0000259" key="6">
    <source>
        <dbReference type="PROSITE" id="PS51898"/>
    </source>
</evidence>
<evidence type="ECO:0000259" key="7">
    <source>
        <dbReference type="PROSITE" id="PS51900"/>
    </source>
</evidence>
<dbReference type="InterPro" id="IPR010998">
    <property type="entry name" value="Integrase_recombinase_N"/>
</dbReference>
<evidence type="ECO:0000313" key="8">
    <source>
        <dbReference type="EMBL" id="KKU32437.1"/>
    </source>
</evidence>
<sequence>MGVFCFLWRIHMNTIFFSDSETALEEMDRILVLRNYSQATRKSYAGCVRRFFDQYPHLLNHPDEKTIESFLYVLYEHKASVQTVQSYLQAILFYVREIIHTDVHINITGLKRPARLPIVLTHNEIKQILEFISNFKHKTMVALAYGAGLRVSELVNLRAGDVDFGDGVIYVHEGKGRKDRITLLPETLRLDLQKSAVGKCPGDYLFASERGGRLTTRSIQQVFTRALRSARITKSATFHSLRHSFATHVLEQGTDIRFIQKLLGHANIRTTQRYTNVSTASIRSIKSPL</sequence>
<dbReference type="PANTHER" id="PTHR30349">
    <property type="entry name" value="PHAGE INTEGRASE-RELATED"/>
    <property type="match status" value="1"/>
</dbReference>
<protein>
    <submittedName>
        <fullName evidence="8">Phage integrase family protein</fullName>
    </submittedName>
</protein>
<gene>
    <name evidence="8" type="ORF">UX45_C0017G0018</name>
</gene>
<keyword evidence="3 5" id="KW-0238">DNA-binding</keyword>
<dbReference type="InterPro" id="IPR011010">
    <property type="entry name" value="DNA_brk_join_enz"/>
</dbReference>
<dbReference type="Gene3D" id="1.10.150.130">
    <property type="match status" value="1"/>
</dbReference>
<dbReference type="GO" id="GO:0015074">
    <property type="term" value="P:DNA integration"/>
    <property type="evidence" value="ECO:0007669"/>
    <property type="project" value="UniProtKB-KW"/>
</dbReference>
<keyword evidence="4" id="KW-0233">DNA recombination</keyword>
<dbReference type="InterPro" id="IPR050090">
    <property type="entry name" value="Tyrosine_recombinase_XerCD"/>
</dbReference>
<dbReference type="InterPro" id="IPR002104">
    <property type="entry name" value="Integrase_catalytic"/>
</dbReference>
<dbReference type="PROSITE" id="PS51898">
    <property type="entry name" value="TYR_RECOMBINASE"/>
    <property type="match status" value="1"/>
</dbReference>
<evidence type="ECO:0000256" key="1">
    <source>
        <dbReference type="ARBA" id="ARBA00008857"/>
    </source>
</evidence>
<evidence type="ECO:0000256" key="3">
    <source>
        <dbReference type="ARBA" id="ARBA00023125"/>
    </source>
</evidence>
<evidence type="ECO:0000256" key="4">
    <source>
        <dbReference type="ARBA" id="ARBA00023172"/>
    </source>
</evidence>
<dbReference type="PANTHER" id="PTHR30349:SF64">
    <property type="entry name" value="PROPHAGE INTEGRASE INTD-RELATED"/>
    <property type="match status" value="1"/>
</dbReference>
<comment type="similarity">
    <text evidence="1">Belongs to the 'phage' integrase family.</text>
</comment>
<comment type="caution">
    <text evidence="8">The sequence shown here is derived from an EMBL/GenBank/DDBJ whole genome shotgun (WGS) entry which is preliminary data.</text>
</comment>
<evidence type="ECO:0000313" key="9">
    <source>
        <dbReference type="Proteomes" id="UP000034705"/>
    </source>
</evidence>
<name>A0A0G1PIA4_9BACT</name>
<evidence type="ECO:0000256" key="2">
    <source>
        <dbReference type="ARBA" id="ARBA00022908"/>
    </source>
</evidence>
<dbReference type="EMBL" id="LCMG01000017">
    <property type="protein sequence ID" value="KKU32437.1"/>
    <property type="molecule type" value="Genomic_DNA"/>
</dbReference>
<dbReference type="GO" id="GO:0003677">
    <property type="term" value="F:DNA binding"/>
    <property type="evidence" value="ECO:0007669"/>
    <property type="project" value="UniProtKB-UniRule"/>
</dbReference>
<dbReference type="InterPro" id="IPR013762">
    <property type="entry name" value="Integrase-like_cat_sf"/>
</dbReference>
<dbReference type="Proteomes" id="UP000034705">
    <property type="component" value="Unassembled WGS sequence"/>
</dbReference>
<accession>A0A0G1PIA4</accession>
<keyword evidence="2" id="KW-0229">DNA integration</keyword>
<feature type="domain" description="Tyr recombinase" evidence="6">
    <location>
        <begin position="115"/>
        <end position="287"/>
    </location>
</feature>
<dbReference type="Gene3D" id="1.10.443.10">
    <property type="entry name" value="Intergrase catalytic core"/>
    <property type="match status" value="1"/>
</dbReference>
<dbReference type="PATRIC" id="fig|1619001.3.peg.755"/>
<evidence type="ECO:0000256" key="5">
    <source>
        <dbReference type="PROSITE-ProRule" id="PRU01248"/>
    </source>
</evidence>
<dbReference type="InterPro" id="IPR004107">
    <property type="entry name" value="Integrase_SAM-like_N"/>
</dbReference>